<dbReference type="Pfam" id="PF00753">
    <property type="entry name" value="Lactamase_B"/>
    <property type="match status" value="1"/>
</dbReference>
<keyword evidence="1" id="KW-0812">Transmembrane</keyword>
<evidence type="ECO:0000259" key="2">
    <source>
        <dbReference type="SMART" id="SM00849"/>
    </source>
</evidence>
<proteinExistence type="predicted"/>
<dbReference type="InterPro" id="IPR001279">
    <property type="entry name" value="Metallo-B-lactamas"/>
</dbReference>
<gene>
    <name evidence="3" type="ORF">COY73_01825</name>
</gene>
<reference evidence="4" key="1">
    <citation type="submission" date="2017-09" db="EMBL/GenBank/DDBJ databases">
        <title>Depth-based differentiation of microbial function through sediment-hosted aquifers and enrichment of novel symbionts in the deep terrestrial subsurface.</title>
        <authorList>
            <person name="Probst A.J."/>
            <person name="Ladd B."/>
            <person name="Jarett J.K."/>
            <person name="Geller-Mcgrath D.E."/>
            <person name="Sieber C.M.K."/>
            <person name="Emerson J.B."/>
            <person name="Anantharaman K."/>
            <person name="Thomas B.C."/>
            <person name="Malmstrom R."/>
            <person name="Stieglmeier M."/>
            <person name="Klingl A."/>
            <person name="Woyke T."/>
            <person name="Ryan C.M."/>
            <person name="Banfield J.F."/>
        </authorList>
    </citation>
    <scope>NUCLEOTIDE SEQUENCE [LARGE SCALE GENOMIC DNA]</scope>
</reference>
<dbReference type="PANTHER" id="PTHR30619:SF7">
    <property type="entry name" value="BETA-LACTAMASE DOMAIN PROTEIN"/>
    <property type="match status" value="1"/>
</dbReference>
<evidence type="ECO:0000256" key="1">
    <source>
        <dbReference type="SAM" id="Phobius"/>
    </source>
</evidence>
<keyword evidence="1" id="KW-1133">Transmembrane helix</keyword>
<keyword evidence="1" id="KW-0472">Membrane</keyword>
<sequence>MMNKDSKKIILVIFGILIGLNILAWLAVYDLSKSQFLEVNFFDVGQGDSIFIETPQRHQILIDGGPDETILEKLGREMPFWDRTIDLIILTHPEHDHLAGLIEVLKRYKVENILWTGVSRTTSEYKEWQRALQKEQDKEEAKIYIAKSGQTIIYPGWLPGVLPGSHPGGKLFLDTLYPFENLEGQEVENNNNTSIVTRLVFDKISFLFTGDAYQSVERKLIKRGAEIDSDVLKVGHHGSKTSSAKEFIEAVSPETAVIQCGKNNSYGHPHPQTLENLAGIQIFRTDLDGDIKIISDGISYQVK</sequence>
<name>A0A2M7R6C9_9BACT</name>
<feature type="transmembrane region" description="Helical" evidence="1">
    <location>
        <begin position="9"/>
        <end position="28"/>
    </location>
</feature>
<dbReference type="InterPro" id="IPR052159">
    <property type="entry name" value="Competence_DNA_uptake"/>
</dbReference>
<dbReference type="SMART" id="SM00849">
    <property type="entry name" value="Lactamase_B"/>
    <property type="match status" value="1"/>
</dbReference>
<evidence type="ECO:0000313" key="3">
    <source>
        <dbReference type="EMBL" id="PIY89143.1"/>
    </source>
</evidence>
<dbReference type="InterPro" id="IPR035681">
    <property type="entry name" value="ComA-like_MBL"/>
</dbReference>
<dbReference type="AlphaFoldDB" id="A0A2M7R6C9"/>
<evidence type="ECO:0000313" key="4">
    <source>
        <dbReference type="Proteomes" id="UP000230767"/>
    </source>
</evidence>
<dbReference type="EMBL" id="PFLW01000046">
    <property type="protein sequence ID" value="PIY89143.1"/>
    <property type="molecule type" value="Genomic_DNA"/>
</dbReference>
<accession>A0A2M7R6C9</accession>
<dbReference type="SUPFAM" id="SSF56281">
    <property type="entry name" value="Metallo-hydrolase/oxidoreductase"/>
    <property type="match status" value="1"/>
</dbReference>
<dbReference type="PANTHER" id="PTHR30619">
    <property type="entry name" value="DNA INTERNALIZATION/COMPETENCE PROTEIN COMEC/REC2"/>
    <property type="match status" value="1"/>
</dbReference>
<dbReference type="Proteomes" id="UP000230767">
    <property type="component" value="Unassembled WGS sequence"/>
</dbReference>
<organism evidence="3 4">
    <name type="scientific">Candidatus Nealsonbacteria bacterium CG_4_10_14_0_8_um_filter_37_14</name>
    <dbReference type="NCBI Taxonomy" id="1974684"/>
    <lineage>
        <taxon>Bacteria</taxon>
        <taxon>Candidatus Nealsoniibacteriota</taxon>
    </lineage>
</organism>
<feature type="domain" description="Metallo-beta-lactamase" evidence="2">
    <location>
        <begin position="46"/>
        <end position="262"/>
    </location>
</feature>
<dbReference type="CDD" id="cd07731">
    <property type="entry name" value="ComA-like_MBL-fold"/>
    <property type="match status" value="1"/>
</dbReference>
<dbReference type="InterPro" id="IPR036866">
    <property type="entry name" value="RibonucZ/Hydroxyglut_hydro"/>
</dbReference>
<dbReference type="Gene3D" id="3.60.15.10">
    <property type="entry name" value="Ribonuclease Z/Hydroxyacylglutathione hydrolase-like"/>
    <property type="match status" value="1"/>
</dbReference>
<protein>
    <recommendedName>
        <fullName evidence="2">Metallo-beta-lactamase domain-containing protein</fullName>
    </recommendedName>
</protein>
<comment type="caution">
    <text evidence="3">The sequence shown here is derived from an EMBL/GenBank/DDBJ whole genome shotgun (WGS) entry which is preliminary data.</text>
</comment>